<protein>
    <submittedName>
        <fullName evidence="1">Uncharacterized protein</fullName>
    </submittedName>
</protein>
<evidence type="ECO:0000313" key="1">
    <source>
        <dbReference type="EMBL" id="ETK79024.1"/>
    </source>
</evidence>
<reference evidence="1" key="1">
    <citation type="submission" date="2013-11" db="EMBL/GenBank/DDBJ databases">
        <title>The Genome Sequence of Phytophthora parasitica CJ02B3.</title>
        <authorList>
            <consortium name="The Broad Institute Genomics Platform"/>
            <person name="Russ C."/>
            <person name="Tyler B."/>
            <person name="Panabieres F."/>
            <person name="Shan W."/>
            <person name="Tripathy S."/>
            <person name="Grunwald N."/>
            <person name="Machado M."/>
            <person name="Johnson C.S."/>
            <person name="Arredondo F."/>
            <person name="Hong C."/>
            <person name="Coffey M."/>
            <person name="Young S.K."/>
            <person name="Zeng Q."/>
            <person name="Gargeya S."/>
            <person name="Fitzgerald M."/>
            <person name="Abouelleil A."/>
            <person name="Alvarado L."/>
            <person name="Chapman S.B."/>
            <person name="Gainer-Dewar J."/>
            <person name="Goldberg J."/>
            <person name="Griggs A."/>
            <person name="Gujja S."/>
            <person name="Hansen M."/>
            <person name="Howarth C."/>
            <person name="Imamovic A."/>
            <person name="Ireland A."/>
            <person name="Larimer J."/>
            <person name="McCowan C."/>
            <person name="Murphy C."/>
            <person name="Pearson M."/>
            <person name="Poon T.W."/>
            <person name="Priest M."/>
            <person name="Roberts A."/>
            <person name="Saif S."/>
            <person name="Shea T."/>
            <person name="Sykes S."/>
            <person name="Wortman J."/>
            <person name="Nusbaum C."/>
            <person name="Birren B."/>
        </authorList>
    </citation>
    <scope>NUCLEOTIDE SEQUENCE [LARGE SCALE GENOMIC DNA]</scope>
    <source>
        <strain evidence="1">CJ02B3</strain>
    </source>
</reference>
<proteinExistence type="predicted"/>
<evidence type="ECO:0000313" key="3">
    <source>
        <dbReference type="Proteomes" id="UP000053864"/>
    </source>
</evidence>
<dbReference type="VEuPathDB" id="FungiDB:PPTG_19937"/>
<accession>W2G7X9</accession>
<dbReference type="Proteomes" id="UP000053864">
    <property type="component" value="Unassembled WGS sequence"/>
</dbReference>
<evidence type="ECO:0000313" key="2">
    <source>
        <dbReference type="EMBL" id="ETL43889.1"/>
    </source>
</evidence>
<dbReference type="EMBL" id="KI688110">
    <property type="protein sequence ID" value="ETK79024.1"/>
    <property type="molecule type" value="Genomic_DNA"/>
</dbReference>
<name>W2G7X9_PHYNI</name>
<dbReference type="AlphaFoldDB" id="W2G7X9"/>
<sequence>MPNVGFCNCSGLFRADSCRNALRNLYCNVNCCPYKGMCDNDLHQSKKVYLARSLRTSRLGVATTGKHPVRAAINPERMGGLMRFVKRYCDPVAKFVEVRNGRRTTVVVVTAESVAERRSALPAVMTCGLYVVAGALNVATAISKAVVIRDTTKGSRNAVVMCGTS</sequence>
<gene>
    <name evidence="1" type="ORF">L915_15086</name>
    <name evidence="2" type="ORF">L916_05699</name>
</gene>
<dbReference type="EMBL" id="KI672057">
    <property type="protein sequence ID" value="ETL43889.1"/>
    <property type="molecule type" value="Genomic_DNA"/>
</dbReference>
<organism evidence="1">
    <name type="scientific">Phytophthora nicotianae</name>
    <name type="common">Potato buckeye rot agent</name>
    <name type="synonym">Phytophthora parasitica</name>
    <dbReference type="NCBI Taxonomy" id="4792"/>
    <lineage>
        <taxon>Eukaryota</taxon>
        <taxon>Sar</taxon>
        <taxon>Stramenopiles</taxon>
        <taxon>Oomycota</taxon>
        <taxon>Peronosporomycetes</taxon>
        <taxon>Peronosporales</taxon>
        <taxon>Peronosporaceae</taxon>
        <taxon>Phytophthora</taxon>
    </lineage>
</organism>
<reference evidence="2 3" key="2">
    <citation type="submission" date="2013-11" db="EMBL/GenBank/DDBJ databases">
        <title>The Genome Sequence of Phytophthora parasitica CJ05E6.</title>
        <authorList>
            <consortium name="The Broad Institute Genomics Platform"/>
            <person name="Russ C."/>
            <person name="Tyler B."/>
            <person name="Panabieres F."/>
            <person name="Shan W."/>
            <person name="Tripathy S."/>
            <person name="Grunwald N."/>
            <person name="Machado M."/>
            <person name="Johnson C.S."/>
            <person name="Arredondo F."/>
            <person name="Hong C."/>
            <person name="Coffey M."/>
            <person name="Young S.K."/>
            <person name="Zeng Q."/>
            <person name="Gargeya S."/>
            <person name="Fitzgerald M."/>
            <person name="Abouelleil A."/>
            <person name="Alvarado L."/>
            <person name="Chapman S.B."/>
            <person name="Gainer-Dewar J."/>
            <person name="Goldberg J."/>
            <person name="Griggs A."/>
            <person name="Gujja S."/>
            <person name="Hansen M."/>
            <person name="Howarth C."/>
            <person name="Imamovic A."/>
            <person name="Ireland A."/>
            <person name="Larimer J."/>
            <person name="McCowan C."/>
            <person name="Murphy C."/>
            <person name="Pearson M."/>
            <person name="Poon T.W."/>
            <person name="Priest M."/>
            <person name="Roberts A."/>
            <person name="Saif S."/>
            <person name="Shea T."/>
            <person name="Sykes S."/>
            <person name="Wortman J."/>
            <person name="Nusbaum C."/>
            <person name="Birren B."/>
        </authorList>
    </citation>
    <scope>NUCLEOTIDE SEQUENCE [LARGE SCALE GENOMIC DNA]</scope>
    <source>
        <strain evidence="2 3">CJ05E6</strain>
    </source>
</reference>
<dbReference type="Proteomes" id="UP000053236">
    <property type="component" value="Unassembled WGS sequence"/>
</dbReference>